<sequence length="502" mass="54438">MRQAGTPRRSTRDDLGSSFTEYAALLLLVAAVSAAVAVATIPDSVRDRIEYALCTVEKSAGLSEGDCTLESDDEDIADSPDSEDFIPSLCEKGVAHEAASFNVKLIGTFESETTFTRAERADGSVWFIAQPANKRAGVEFGYGARINAGDGGTFNRNAHVAGTYDWGQGQIWTFDPDQQDEADAFEQRLRDETSIGSNPVSALWNDWFGGEPDLPDPQMEVESWGLTGEGDAGVDSGLLLGEDPTGKEDKGEIDMGSGASVNAEGAYENVVRVNRSDPDNVITSEANRVEGSIGANGSVSLGVGGSGDLAWSSGIREDRTEDGKLHGVLLNATFDKALAFQYGMPFGFSRGNIIGAGPNAGARTDIANQVQDTYIYVEFDNEEERQTGEEFLDRYDGFNGPPNYFFETMRGDHGFVEEDPGPNGDPWEKLIYDKAQVWQTTHHRDFTDWEIGATGRFKFVSIGGGYSEHEQTRTTVDAWYLGAPGADGTRPTTRYEECLTEN</sequence>
<dbReference type="Proteomes" id="UP000523007">
    <property type="component" value="Unassembled WGS sequence"/>
</dbReference>
<feature type="compositionally biased region" description="Basic and acidic residues" evidence="1">
    <location>
        <begin position="244"/>
        <end position="253"/>
    </location>
</feature>
<comment type="caution">
    <text evidence="2">The sequence shown here is derived from an EMBL/GenBank/DDBJ whole genome shotgun (WGS) entry which is preliminary data.</text>
</comment>
<reference evidence="2 3" key="1">
    <citation type="submission" date="2020-08" db="EMBL/GenBank/DDBJ databases">
        <title>Sequencing the genomes of 1000 actinobacteria strains.</title>
        <authorList>
            <person name="Klenk H.-P."/>
        </authorList>
    </citation>
    <scope>NUCLEOTIDE SEQUENCE [LARGE SCALE GENOMIC DNA]</scope>
    <source>
        <strain evidence="2 3">DSM 102030</strain>
    </source>
</reference>
<proteinExistence type="predicted"/>
<gene>
    <name evidence="2" type="ORF">F4561_004786</name>
</gene>
<evidence type="ECO:0000313" key="2">
    <source>
        <dbReference type="EMBL" id="MBB4933966.1"/>
    </source>
</evidence>
<dbReference type="EMBL" id="JACHJT010000001">
    <property type="protein sequence ID" value="MBB4933966.1"/>
    <property type="molecule type" value="Genomic_DNA"/>
</dbReference>
<dbReference type="RefSeq" id="WP_184581650.1">
    <property type="nucleotide sequence ID" value="NZ_JACHJT010000001.1"/>
</dbReference>
<organism evidence="2 3">
    <name type="scientific">Lipingzhangella halophila</name>
    <dbReference type="NCBI Taxonomy" id="1783352"/>
    <lineage>
        <taxon>Bacteria</taxon>
        <taxon>Bacillati</taxon>
        <taxon>Actinomycetota</taxon>
        <taxon>Actinomycetes</taxon>
        <taxon>Streptosporangiales</taxon>
        <taxon>Nocardiopsidaceae</taxon>
        <taxon>Lipingzhangella</taxon>
    </lineage>
</organism>
<keyword evidence="3" id="KW-1185">Reference proteome</keyword>
<feature type="region of interest" description="Disordered" evidence="1">
    <location>
        <begin position="232"/>
        <end position="259"/>
    </location>
</feature>
<protein>
    <submittedName>
        <fullName evidence="2">Uncharacterized protein</fullName>
    </submittedName>
</protein>
<name>A0A7W7RL62_9ACTN</name>
<accession>A0A7W7RL62</accession>
<dbReference type="AlphaFoldDB" id="A0A7W7RL62"/>
<evidence type="ECO:0000313" key="3">
    <source>
        <dbReference type="Proteomes" id="UP000523007"/>
    </source>
</evidence>
<evidence type="ECO:0000256" key="1">
    <source>
        <dbReference type="SAM" id="MobiDB-lite"/>
    </source>
</evidence>